<evidence type="ECO:0000256" key="9">
    <source>
        <dbReference type="ARBA" id="ARBA00023136"/>
    </source>
</evidence>
<evidence type="ECO:0000256" key="6">
    <source>
        <dbReference type="ARBA" id="ARBA00022801"/>
    </source>
</evidence>
<evidence type="ECO:0000256" key="5">
    <source>
        <dbReference type="ARBA" id="ARBA00022692"/>
    </source>
</evidence>
<keyword evidence="5 10" id="KW-0812">Transmembrane</keyword>
<dbReference type="GO" id="GO:0006508">
    <property type="term" value="P:proteolysis"/>
    <property type="evidence" value="ECO:0007669"/>
    <property type="project" value="UniProtKB-KW"/>
</dbReference>
<dbReference type="InterPro" id="IPR002142">
    <property type="entry name" value="Peptidase_S49"/>
</dbReference>
<dbReference type="PANTHER" id="PTHR42987">
    <property type="entry name" value="PEPTIDASE S49"/>
    <property type="match status" value="1"/>
</dbReference>
<dbReference type="OrthoDB" id="5290906at2"/>
<evidence type="ECO:0000256" key="8">
    <source>
        <dbReference type="ARBA" id="ARBA00022989"/>
    </source>
</evidence>
<evidence type="ECO:0000259" key="11">
    <source>
        <dbReference type="Pfam" id="PF01343"/>
    </source>
</evidence>
<reference evidence="13 14" key="1">
    <citation type="submission" date="2019-10" db="EMBL/GenBank/DDBJ databases">
        <title>New species of Slilvanegrellaceae.</title>
        <authorList>
            <person name="Pitt A."/>
            <person name="Hahn M.W."/>
        </authorList>
    </citation>
    <scope>NUCLEOTIDE SEQUENCE [LARGE SCALE GENOMIC DNA]</scope>
    <source>
        <strain evidence="13 14">SP-Ram-0.45-NSY-1</strain>
    </source>
</reference>
<dbReference type="SUPFAM" id="SSF52096">
    <property type="entry name" value="ClpP/crotonase"/>
    <property type="match status" value="1"/>
</dbReference>
<protein>
    <submittedName>
        <fullName evidence="13">Protease SohB</fullName>
        <ecNumber evidence="13">3.4.21.-</ecNumber>
    </submittedName>
</protein>
<dbReference type="AlphaFoldDB" id="A0A6N6VVX9"/>
<dbReference type="Pfam" id="PF01343">
    <property type="entry name" value="Peptidase_S49"/>
    <property type="match status" value="1"/>
</dbReference>
<comment type="similarity">
    <text evidence="2">Belongs to the peptidase S49 family.</text>
</comment>
<dbReference type="NCBIfam" id="NF008745">
    <property type="entry name" value="PRK11778.1"/>
    <property type="match status" value="1"/>
</dbReference>
<dbReference type="PANTHER" id="PTHR42987:SF4">
    <property type="entry name" value="PROTEASE SOHB-RELATED"/>
    <property type="match status" value="1"/>
</dbReference>
<keyword evidence="4 13" id="KW-0645">Protease</keyword>
<dbReference type="RefSeq" id="WP_153418845.1">
    <property type="nucleotide sequence ID" value="NZ_WFLM01000002.1"/>
</dbReference>
<feature type="domain" description="Peptidase S49" evidence="11">
    <location>
        <begin position="163"/>
        <end position="312"/>
    </location>
</feature>
<evidence type="ECO:0000256" key="7">
    <source>
        <dbReference type="ARBA" id="ARBA00022825"/>
    </source>
</evidence>
<feature type="transmembrane region" description="Helical" evidence="10">
    <location>
        <begin position="192"/>
        <end position="209"/>
    </location>
</feature>
<evidence type="ECO:0000256" key="10">
    <source>
        <dbReference type="SAM" id="Phobius"/>
    </source>
</evidence>
<dbReference type="EC" id="3.4.21.-" evidence="13"/>
<gene>
    <name evidence="13" type="primary">sohB</name>
    <name evidence="13" type="ORF">GCL60_04735</name>
</gene>
<name>A0A6N6VVX9_9BACT</name>
<dbReference type="GO" id="GO:0004252">
    <property type="term" value="F:serine-type endopeptidase activity"/>
    <property type="evidence" value="ECO:0007669"/>
    <property type="project" value="InterPro"/>
</dbReference>
<keyword evidence="7" id="KW-0720">Serine protease</keyword>
<feature type="domain" description="Peptidase S49 N-terminal proteobacteria" evidence="12">
    <location>
        <begin position="21"/>
        <end position="160"/>
    </location>
</feature>
<dbReference type="Pfam" id="PF08496">
    <property type="entry name" value="Peptidase_S49_N"/>
    <property type="match status" value="1"/>
</dbReference>
<dbReference type="EMBL" id="WFLM01000002">
    <property type="protein sequence ID" value="KAB8039567.1"/>
    <property type="molecule type" value="Genomic_DNA"/>
</dbReference>
<feature type="transmembrane region" description="Helical" evidence="10">
    <location>
        <begin position="12"/>
        <end position="34"/>
    </location>
</feature>
<organism evidence="13 14">
    <name type="scientific">Silvanigrella paludirubra</name>
    <dbReference type="NCBI Taxonomy" id="2499159"/>
    <lineage>
        <taxon>Bacteria</taxon>
        <taxon>Pseudomonadati</taxon>
        <taxon>Bdellovibrionota</taxon>
        <taxon>Oligoflexia</taxon>
        <taxon>Silvanigrellales</taxon>
        <taxon>Silvanigrellaceae</taxon>
        <taxon>Silvanigrella</taxon>
    </lineage>
</organism>
<keyword evidence="14" id="KW-1185">Reference proteome</keyword>
<keyword evidence="9 10" id="KW-0472">Membrane</keyword>
<evidence type="ECO:0000313" key="14">
    <source>
        <dbReference type="Proteomes" id="UP000437748"/>
    </source>
</evidence>
<comment type="subcellular location">
    <subcellularLocation>
        <location evidence="1">Cell membrane</location>
    </subcellularLocation>
</comment>
<sequence length="354" mass="39908">MSSSLFSWFQLSLGFLGVIGLFLLFIGIVALIAIKKKKQSQEIKINIKNLNEIYKENKDKILKEILSESELKEIVKQEKLDEKEKKKLEKTEAKSDVKTEKPKRIFVLDFNGDVAASAVTVFREQVTALLQTARTCDEVVVRLESPGGMVHAYGLASSQLARIKDQKIPLTICVDKVAASGGYMMACLADKIIAAPFAILGSIGVIASLPNLNKFLHKNDIDYLEITAGEYKRTLTPLGEITEKKKAKFQEQIDDVHELFKSHVQKYRNIVDIQVVATGEYWYGIKALEIKLVDELKTSDDYLLEASKQFEVYQIYTPKKESLREKLSGSVNSIISSAIEKNLTKTENKYPLFM</sequence>
<dbReference type="InterPro" id="IPR047272">
    <property type="entry name" value="S49_SppA_C"/>
</dbReference>
<dbReference type="Gene3D" id="6.20.330.10">
    <property type="match status" value="1"/>
</dbReference>
<dbReference type="Proteomes" id="UP000437748">
    <property type="component" value="Unassembled WGS sequence"/>
</dbReference>
<accession>A0A6N6VVX9</accession>
<dbReference type="InterPro" id="IPR013703">
    <property type="entry name" value="Peptidase_S49_N_proteobac"/>
</dbReference>
<comment type="caution">
    <text evidence="13">The sequence shown here is derived from an EMBL/GenBank/DDBJ whole genome shotgun (WGS) entry which is preliminary data.</text>
</comment>
<dbReference type="InterPro" id="IPR029045">
    <property type="entry name" value="ClpP/crotonase-like_dom_sf"/>
</dbReference>
<keyword evidence="8 10" id="KW-1133">Transmembrane helix</keyword>
<keyword evidence="3" id="KW-1003">Cell membrane</keyword>
<dbReference type="Gene3D" id="3.90.226.10">
    <property type="entry name" value="2-enoyl-CoA Hydratase, Chain A, domain 1"/>
    <property type="match status" value="1"/>
</dbReference>
<evidence type="ECO:0000256" key="1">
    <source>
        <dbReference type="ARBA" id="ARBA00004236"/>
    </source>
</evidence>
<proteinExistence type="inferred from homology"/>
<evidence type="ECO:0000256" key="4">
    <source>
        <dbReference type="ARBA" id="ARBA00022670"/>
    </source>
</evidence>
<dbReference type="CDD" id="cd07023">
    <property type="entry name" value="S49_Sppa_N_C"/>
    <property type="match status" value="1"/>
</dbReference>
<evidence type="ECO:0000256" key="3">
    <source>
        <dbReference type="ARBA" id="ARBA00022475"/>
    </source>
</evidence>
<evidence type="ECO:0000259" key="12">
    <source>
        <dbReference type="Pfam" id="PF08496"/>
    </source>
</evidence>
<dbReference type="GO" id="GO:0005886">
    <property type="term" value="C:plasma membrane"/>
    <property type="evidence" value="ECO:0007669"/>
    <property type="project" value="UniProtKB-SubCell"/>
</dbReference>
<keyword evidence="6 13" id="KW-0378">Hydrolase</keyword>
<evidence type="ECO:0000256" key="2">
    <source>
        <dbReference type="ARBA" id="ARBA00008683"/>
    </source>
</evidence>
<evidence type="ECO:0000313" key="13">
    <source>
        <dbReference type="EMBL" id="KAB8039567.1"/>
    </source>
</evidence>